<evidence type="ECO:0000259" key="22">
    <source>
        <dbReference type="Pfam" id="PF23559"/>
    </source>
</evidence>
<dbReference type="FunFam" id="3.40.50.300:FF:001091">
    <property type="entry name" value="Probable disease resistance protein At1g61300"/>
    <property type="match status" value="1"/>
</dbReference>
<dbReference type="Gene3D" id="3.40.50.1820">
    <property type="entry name" value="alpha/beta hydrolase"/>
    <property type="match status" value="1"/>
</dbReference>
<feature type="domain" description="Disease resistance protein winged helix" evidence="22">
    <location>
        <begin position="760"/>
        <end position="832"/>
    </location>
</feature>
<evidence type="ECO:0000259" key="20">
    <source>
        <dbReference type="Pfam" id="PF05057"/>
    </source>
</evidence>
<evidence type="ECO:0000256" key="1">
    <source>
        <dbReference type="ARBA" id="ARBA00001198"/>
    </source>
</evidence>
<accession>N1QU06</accession>
<dbReference type="InterPro" id="IPR055414">
    <property type="entry name" value="LRR_R13L4/SHOC2-like"/>
</dbReference>
<evidence type="ECO:0000256" key="11">
    <source>
        <dbReference type="ARBA" id="ARBA00022741"/>
    </source>
</evidence>
<dbReference type="InterPro" id="IPR041118">
    <property type="entry name" value="Rx_N"/>
</dbReference>
<dbReference type="ExpressionAtlas" id="N1QU06">
    <property type="expression patterns" value="baseline"/>
</dbReference>
<evidence type="ECO:0000259" key="19">
    <source>
        <dbReference type="Pfam" id="PF00931"/>
    </source>
</evidence>
<dbReference type="PANTHER" id="PTHR23155">
    <property type="entry name" value="DISEASE RESISTANCE PROTEIN RP"/>
    <property type="match status" value="1"/>
</dbReference>
<dbReference type="InterPro" id="IPR044974">
    <property type="entry name" value="Disease_R_plants"/>
</dbReference>
<dbReference type="EC" id="3.4.25.1" evidence="5"/>
<keyword evidence="6" id="KW-0963">Cytoplasm</keyword>
<organism evidence="24">
    <name type="scientific">Aegilops tauschii</name>
    <name type="common">Tausch's goatgrass</name>
    <name type="synonym">Aegilops squarrosa</name>
    <dbReference type="NCBI Taxonomy" id="37682"/>
    <lineage>
        <taxon>Eukaryota</taxon>
        <taxon>Viridiplantae</taxon>
        <taxon>Streptophyta</taxon>
        <taxon>Embryophyta</taxon>
        <taxon>Tracheophyta</taxon>
        <taxon>Spermatophyta</taxon>
        <taxon>Magnoliopsida</taxon>
        <taxon>Liliopsida</taxon>
        <taxon>Poales</taxon>
        <taxon>Poaceae</taxon>
        <taxon>BOP clade</taxon>
        <taxon>Pooideae</taxon>
        <taxon>Triticodae</taxon>
        <taxon>Triticeae</taxon>
        <taxon>Triticinae</taxon>
        <taxon>Aegilops</taxon>
    </lineage>
</organism>
<sequence length="1520" mass="169284">MASTLCSPRHHHRSYICRRRLRPSPPSHARPRSGAGGPPGLNTTKYLCSHPMSTGRGSPVSCSSMEASKSKPGPEHLIVLVHGIMASPSDWTYGEAVLKKRLGDNFFIYAQKIVSHKIANYFLAASSSNIYAKSFDGINVAGRRSLRNIALWKQVLDVVQKMAGLKKISFIAHSLGGLFARYAISILYSQQAKETGSGASVMLTSGGSEISRTSGLGAIAGLEPTNFITLATPHLGVRGKNQVKNEWLHNAGAGVIAHVADSMKQTCLPSSLVESVQLSRGGELPLGVLQDDALLQLALSIHPSQNRIFSSLVHLGLLLQRTLPIGFEGAVIQDQSAKTKKKGRGMEVAAGAMIPVLRKLGELLAGEYNLEKRVKKGVRSLLTELEMMHAVLRKVGEVPPDQLEEPVRIWAGKVRDVSCDMEDVVDDFLVCVDEGSSSKPMNMRNQVKKFLKKTTKLYGKGKALHQICDAIEEAQDLAKELADLRKRYELDVHSTSNHATIDPRVLALHKNVEELVGVDRTRDELIKTLICEDGSSKDQLKTISIVGVGGLGKTTLTKAIYEKIKAQFECAAFVPVGQNADIKKVFKDLLYGLDKEKFNDIHNTAKDENLLIKEINEFLMDKRYLIVIDDIWGKDIWKYIDCALYKNKLHSRVITTTRNTREYSSIEEYFKARTNVQKLQVVSREILKKCGGVPLAIITIASLLASNQRVKQKYEWMHLHNSIGRGVTQGDIVKEMNRILSLSYYDLPSHLKPCLLYLSIFPEDFEINRDWLIWRWLAEGFIQCDKEETRLFEIGESYFNELMNRSLIQPAEINDEGTVVTCRIHDMVLHLICSLSSAENFISILNNAEWHAPNLQRKFRRLSLHNIKAKVQNHQFDSTSLSKVRTFAVFSPVACDWLPSLSSFQFLRVLDLGNCGSRESSSGLNLKYVGNLIHLRYLGLKGADVHELPVDISKLQLLQILDIQGTRINELPASIVQLRNLICLSVDSGLRLPKGMGNLMSLEVLERVGLSSSPHIVEELRHLTEVMTLSINCDNMDEDLIDILIKSLGNLHKLQNLHIDDGGRLIDCMCESWVPPPNLRSFDSWDPFFFFSSLCRLPKWVNSRSLPHLSSLAIDVEELQGDDVQIIGMLPALRSLRLAAKRVMGRLVVRADAFPSARCCKFYGFLTWPCLFPPGAMPRVQHLEFWVSYWSIAIGEVDCGMNHLPSLEHVKVTLQRDRFTVNGVDEEKCSTSFPSFSQDSAQYLLDVVRQVFSSYCNSCFGARDREPQTDMLVLLGCKLRAHQMFDGFQKATKEMVNNKKGTTTLSFIFDKGVIVAADSRASMGGYISSQTVRKIIEINPYMLGTMAGGAADCQFWHRNLGVKCRLHELANKRRISIAGSSKTLANILYSYRGMGLSIGTMIAGFDETGPGLYYVDSEGARLKGSRFSVGSGSLYAYGILDEGYKFNMSVEEAAELARRAIYHATFRDGASGGCVSVYYVGPDGWKKLSGDDVGELHYHYYPVQAAPVEQEMAEAPSAST</sequence>
<dbReference type="GO" id="GO:0009626">
    <property type="term" value="P:plant-type hypersensitive response"/>
    <property type="evidence" value="ECO:0007669"/>
    <property type="project" value="UniProtKB-ARBA"/>
</dbReference>
<keyword evidence="16" id="KW-0539">Nucleus</keyword>
<dbReference type="CDD" id="cd03761">
    <property type="entry name" value="proteasome_beta_type_5"/>
    <property type="match status" value="1"/>
</dbReference>
<dbReference type="EnsemblPlants" id="EMT01588">
    <property type="protein sequence ID" value="EMT01588"/>
    <property type="gene ID" value="F775_12304"/>
</dbReference>
<dbReference type="Pfam" id="PF23598">
    <property type="entry name" value="LRR_14"/>
    <property type="match status" value="1"/>
</dbReference>
<dbReference type="GO" id="GO:0005839">
    <property type="term" value="C:proteasome core complex"/>
    <property type="evidence" value="ECO:0007669"/>
    <property type="project" value="InterPro"/>
</dbReference>
<evidence type="ECO:0000256" key="10">
    <source>
        <dbReference type="ARBA" id="ARBA00022737"/>
    </source>
</evidence>
<dbReference type="FunFam" id="3.60.20.10:FF:000034">
    <property type="entry name" value="Proteasome subunit beta"/>
    <property type="match status" value="1"/>
</dbReference>
<keyword evidence="9" id="KW-0888">Threonine protease</keyword>
<dbReference type="GO" id="GO:0051603">
    <property type="term" value="P:proteolysis involved in protein catabolic process"/>
    <property type="evidence" value="ECO:0007669"/>
    <property type="project" value="InterPro"/>
</dbReference>
<feature type="domain" description="DUF676" evidence="20">
    <location>
        <begin position="74"/>
        <end position="243"/>
    </location>
</feature>
<evidence type="ECO:0000256" key="14">
    <source>
        <dbReference type="ARBA" id="ARBA00022942"/>
    </source>
</evidence>
<evidence type="ECO:0000256" key="12">
    <source>
        <dbReference type="ARBA" id="ARBA00022801"/>
    </source>
</evidence>
<comment type="subcellular location">
    <subcellularLocation>
        <location evidence="3">Nucleus</location>
    </subcellularLocation>
</comment>
<dbReference type="Pfam" id="PF00227">
    <property type="entry name" value="Proteasome"/>
    <property type="match status" value="1"/>
</dbReference>
<dbReference type="PROSITE" id="PS00854">
    <property type="entry name" value="PROTEASOME_BETA_1"/>
    <property type="match status" value="1"/>
</dbReference>
<dbReference type="InterPro" id="IPR036388">
    <property type="entry name" value="WH-like_DNA-bd_sf"/>
</dbReference>
<evidence type="ECO:0000256" key="8">
    <source>
        <dbReference type="ARBA" id="ARBA00022670"/>
    </source>
</evidence>
<evidence type="ECO:0000256" key="5">
    <source>
        <dbReference type="ARBA" id="ARBA00012039"/>
    </source>
</evidence>
<dbReference type="Gene3D" id="1.20.5.4130">
    <property type="match status" value="1"/>
</dbReference>
<dbReference type="InterPro" id="IPR007751">
    <property type="entry name" value="DUF676_lipase-like"/>
</dbReference>
<comment type="similarity">
    <text evidence="4">Belongs to the disease resistance NB-LRR family.</text>
</comment>
<dbReference type="SUPFAM" id="SSF52047">
    <property type="entry name" value="RNI-like"/>
    <property type="match status" value="1"/>
</dbReference>
<feature type="domain" description="Disease resistance N-terminal" evidence="21">
    <location>
        <begin position="353"/>
        <end position="438"/>
    </location>
</feature>
<keyword evidence="7" id="KW-0433">Leucine-rich repeat</keyword>
<comment type="catalytic activity">
    <reaction evidence="1">
        <text>Cleavage of peptide bonds with very broad specificity.</text>
        <dbReference type="EC" id="3.4.25.1"/>
    </reaction>
</comment>
<dbReference type="GO" id="GO:0043531">
    <property type="term" value="F:ADP binding"/>
    <property type="evidence" value="ECO:0007669"/>
    <property type="project" value="InterPro"/>
</dbReference>
<dbReference type="InterPro" id="IPR029055">
    <property type="entry name" value="Ntn_hydrolases_N"/>
</dbReference>
<dbReference type="GO" id="GO:0042742">
    <property type="term" value="P:defense response to bacterium"/>
    <property type="evidence" value="ECO:0007669"/>
    <property type="project" value="UniProtKB-ARBA"/>
</dbReference>
<evidence type="ECO:0000256" key="7">
    <source>
        <dbReference type="ARBA" id="ARBA00022614"/>
    </source>
</evidence>
<dbReference type="Gene3D" id="3.40.50.300">
    <property type="entry name" value="P-loop containing nucleotide triphosphate hydrolases"/>
    <property type="match status" value="1"/>
</dbReference>
<dbReference type="PRINTS" id="PR00141">
    <property type="entry name" value="PROTEASOME"/>
</dbReference>
<keyword evidence="12" id="KW-0378">Hydrolase</keyword>
<dbReference type="PANTHER" id="PTHR23155:SF1116">
    <property type="entry name" value="OS12G0273300 PROTEIN"/>
    <property type="match status" value="1"/>
</dbReference>
<evidence type="ECO:0000259" key="23">
    <source>
        <dbReference type="Pfam" id="PF23598"/>
    </source>
</evidence>
<evidence type="ECO:0000256" key="2">
    <source>
        <dbReference type="ARBA" id="ARBA00002000"/>
    </source>
</evidence>
<dbReference type="CDD" id="cd14798">
    <property type="entry name" value="RX-CC_like"/>
    <property type="match status" value="1"/>
</dbReference>
<keyword evidence="15" id="KW-0175">Coiled coil</keyword>
<keyword evidence="8" id="KW-0645">Protease</keyword>
<dbReference type="SUPFAM" id="SSF53474">
    <property type="entry name" value="alpha/beta-Hydrolases"/>
    <property type="match status" value="1"/>
</dbReference>
<evidence type="ECO:0000256" key="15">
    <source>
        <dbReference type="ARBA" id="ARBA00023054"/>
    </source>
</evidence>
<evidence type="ECO:0000256" key="3">
    <source>
        <dbReference type="ARBA" id="ARBA00004123"/>
    </source>
</evidence>
<reference evidence="24" key="1">
    <citation type="submission" date="2015-06" db="UniProtKB">
        <authorList>
            <consortium name="EnsemblPlants"/>
        </authorList>
    </citation>
    <scope>IDENTIFICATION</scope>
</reference>
<dbReference type="InterPro" id="IPR032675">
    <property type="entry name" value="LRR_dom_sf"/>
</dbReference>
<dbReference type="Pfam" id="PF00931">
    <property type="entry name" value="NB-ARC"/>
    <property type="match status" value="1"/>
</dbReference>
<evidence type="ECO:0000256" key="16">
    <source>
        <dbReference type="ARBA" id="ARBA00023242"/>
    </source>
</evidence>
<keyword evidence="14" id="KW-0647">Proteasome</keyword>
<feature type="domain" description="NB-ARC" evidence="19">
    <location>
        <begin position="536"/>
        <end position="661"/>
    </location>
</feature>
<evidence type="ECO:0000256" key="17">
    <source>
        <dbReference type="ARBA" id="ARBA00026071"/>
    </source>
</evidence>
<feature type="active site" description="Nucleophile" evidence="18">
    <location>
        <position position="1302"/>
    </location>
</feature>
<dbReference type="PROSITE" id="PS51476">
    <property type="entry name" value="PROTEASOME_BETA_2"/>
    <property type="match status" value="1"/>
</dbReference>
<dbReference type="InterPro" id="IPR042197">
    <property type="entry name" value="Apaf_helical"/>
</dbReference>
<keyword evidence="11" id="KW-0547">Nucleotide-binding</keyword>
<dbReference type="GO" id="GO:0004298">
    <property type="term" value="F:threonine-type endopeptidase activity"/>
    <property type="evidence" value="ECO:0007669"/>
    <property type="project" value="UniProtKB-KW"/>
</dbReference>
<dbReference type="InterPro" id="IPR002182">
    <property type="entry name" value="NB-ARC"/>
</dbReference>
<protein>
    <recommendedName>
        <fullName evidence="5">proteasome endopeptidase complex</fullName>
        <ecNumber evidence="5">3.4.25.1</ecNumber>
    </recommendedName>
</protein>
<keyword evidence="13" id="KW-0611">Plant defense</keyword>
<dbReference type="Pfam" id="PF05057">
    <property type="entry name" value="DUF676"/>
    <property type="match status" value="1"/>
</dbReference>
<proteinExistence type="inferred from homology"/>
<dbReference type="Gene3D" id="1.10.10.10">
    <property type="entry name" value="Winged helix-like DNA-binding domain superfamily/Winged helix DNA-binding domain"/>
    <property type="match status" value="1"/>
</dbReference>
<dbReference type="InterPro" id="IPR023333">
    <property type="entry name" value="Proteasome_suB-type"/>
</dbReference>
<evidence type="ECO:0000256" key="4">
    <source>
        <dbReference type="ARBA" id="ARBA00008894"/>
    </source>
</evidence>
<dbReference type="InterPro" id="IPR058922">
    <property type="entry name" value="WHD_DRP"/>
</dbReference>
<keyword evidence="10" id="KW-0677">Repeat</keyword>
<dbReference type="FunFam" id="1.10.10.10:FF:000322">
    <property type="entry name" value="Probable disease resistance protein At1g63360"/>
    <property type="match status" value="1"/>
</dbReference>
<dbReference type="InterPro" id="IPR038005">
    <property type="entry name" value="RX-like_CC"/>
</dbReference>
<dbReference type="InterPro" id="IPR000243">
    <property type="entry name" value="Pept_T1A_subB"/>
</dbReference>
<evidence type="ECO:0000313" key="24">
    <source>
        <dbReference type="EnsemblPlants" id="EMT01588"/>
    </source>
</evidence>
<evidence type="ECO:0000256" key="9">
    <source>
        <dbReference type="ARBA" id="ARBA00022698"/>
    </source>
</evidence>
<evidence type="ECO:0000256" key="6">
    <source>
        <dbReference type="ARBA" id="ARBA00022490"/>
    </source>
</evidence>
<dbReference type="SUPFAM" id="SSF52540">
    <property type="entry name" value="P-loop containing nucleoside triphosphate hydrolases"/>
    <property type="match status" value="1"/>
</dbReference>
<dbReference type="Gene3D" id="1.10.8.430">
    <property type="entry name" value="Helical domain of apoptotic protease-activating factors"/>
    <property type="match status" value="1"/>
</dbReference>
<dbReference type="Pfam" id="PF18052">
    <property type="entry name" value="Rx_N"/>
    <property type="match status" value="1"/>
</dbReference>
<comment type="subunit">
    <text evidence="17">The 26S proteasome consists of a 20S proteasome core and two 19S regulatory subunits. The 20S proteasome core is composed of 28 subunits that are arranged in four stacked rings, resulting in a barrel-shaped structure. The two end rings are each formed by seven alpha subunits, and the two central rings are each formed by seven beta subunits. The catalytic chamber with the active sites is on the inside of the barrel.</text>
</comment>
<evidence type="ECO:0000256" key="18">
    <source>
        <dbReference type="PIRSR" id="PIRSR600243-1"/>
    </source>
</evidence>
<dbReference type="Pfam" id="PF23559">
    <property type="entry name" value="WHD_DRP"/>
    <property type="match status" value="1"/>
</dbReference>
<evidence type="ECO:0000256" key="13">
    <source>
        <dbReference type="ARBA" id="ARBA00022821"/>
    </source>
</evidence>
<dbReference type="InterPro" id="IPR016050">
    <property type="entry name" value="Proteasome_bsu_CS"/>
</dbReference>
<comment type="function">
    <text evidence="2">The proteasome is a multicatalytic proteinase complex which is characterized by its ability to cleave peptides with Arg, Phe, Tyr, Leu, and Glu adjacent to the leaving group at neutral or slightly basic pH. The proteasome has an ATP-dependent proteolytic activity.</text>
</comment>
<feature type="domain" description="Disease resistance R13L4/SHOC-2-like LRR" evidence="23">
    <location>
        <begin position="883"/>
        <end position="1226"/>
    </location>
</feature>
<name>N1QU06_AEGTA</name>
<dbReference type="GO" id="GO:0005634">
    <property type="term" value="C:nucleus"/>
    <property type="evidence" value="ECO:0007669"/>
    <property type="project" value="UniProtKB-SubCell"/>
</dbReference>
<dbReference type="Gene3D" id="3.80.10.10">
    <property type="entry name" value="Ribonuclease Inhibitor"/>
    <property type="match status" value="1"/>
</dbReference>
<dbReference type="InterPro" id="IPR029058">
    <property type="entry name" value="AB_hydrolase_fold"/>
</dbReference>
<dbReference type="Gene3D" id="3.60.20.10">
    <property type="entry name" value="Glutamine Phosphoribosylpyrophosphate, subunit 1, domain 1"/>
    <property type="match status" value="1"/>
</dbReference>
<dbReference type="SUPFAM" id="SSF56235">
    <property type="entry name" value="N-terminal nucleophile aminohydrolases (Ntn hydrolases)"/>
    <property type="match status" value="1"/>
</dbReference>
<dbReference type="GO" id="GO:0002758">
    <property type="term" value="P:innate immune response-activating signaling pathway"/>
    <property type="evidence" value="ECO:0007669"/>
    <property type="project" value="UniProtKB-ARBA"/>
</dbReference>
<dbReference type="InterPro" id="IPR027417">
    <property type="entry name" value="P-loop_NTPase"/>
</dbReference>
<evidence type="ECO:0000259" key="21">
    <source>
        <dbReference type="Pfam" id="PF18052"/>
    </source>
</evidence>
<dbReference type="InterPro" id="IPR001353">
    <property type="entry name" value="Proteasome_sua/b"/>
</dbReference>